<evidence type="ECO:0000313" key="2">
    <source>
        <dbReference type="EMBL" id="EFI94823.1"/>
    </source>
</evidence>
<reference evidence="2 3" key="1">
    <citation type="journal article" date="2010" name="Nat. Biotechnol.">
        <title>Genome sequence of the model mushroom Schizophyllum commune.</title>
        <authorList>
            <person name="Ohm R.A."/>
            <person name="de Jong J.F."/>
            <person name="Lugones L.G."/>
            <person name="Aerts A."/>
            <person name="Kothe E."/>
            <person name="Stajich J.E."/>
            <person name="de Vries R.P."/>
            <person name="Record E."/>
            <person name="Levasseur A."/>
            <person name="Baker S.E."/>
            <person name="Bartholomew K.A."/>
            <person name="Coutinho P.M."/>
            <person name="Erdmann S."/>
            <person name="Fowler T.J."/>
            <person name="Gathman A.C."/>
            <person name="Lombard V."/>
            <person name="Henrissat B."/>
            <person name="Knabe N."/>
            <person name="Kuees U."/>
            <person name="Lilly W.W."/>
            <person name="Lindquist E."/>
            <person name="Lucas S."/>
            <person name="Magnuson J.K."/>
            <person name="Piumi F."/>
            <person name="Raudaskoski M."/>
            <person name="Salamov A."/>
            <person name="Schmutz J."/>
            <person name="Schwarze F.W.M.R."/>
            <person name="vanKuyk P.A."/>
            <person name="Horton J.S."/>
            <person name="Grigoriev I.V."/>
            <person name="Woesten H.A.B."/>
        </authorList>
    </citation>
    <scope>NUCLEOTIDE SEQUENCE [LARGE SCALE GENOMIC DNA]</scope>
    <source>
        <strain evidence="3">H4-8 / FGSC 9210</strain>
    </source>
</reference>
<dbReference type="HOGENOM" id="CLU_514034_0_0_1"/>
<protein>
    <submittedName>
        <fullName evidence="2">Expressed protein</fullName>
    </submittedName>
</protein>
<dbReference type="VEuPathDB" id="FungiDB:SCHCODRAFT_02634228"/>
<organism evidence="3">
    <name type="scientific">Schizophyllum commune (strain H4-8 / FGSC 9210)</name>
    <name type="common">Split gill fungus</name>
    <dbReference type="NCBI Taxonomy" id="578458"/>
    <lineage>
        <taxon>Eukaryota</taxon>
        <taxon>Fungi</taxon>
        <taxon>Dikarya</taxon>
        <taxon>Basidiomycota</taxon>
        <taxon>Agaricomycotina</taxon>
        <taxon>Agaricomycetes</taxon>
        <taxon>Agaricomycetidae</taxon>
        <taxon>Agaricales</taxon>
        <taxon>Schizophyllaceae</taxon>
        <taxon>Schizophyllum</taxon>
    </lineage>
</organism>
<proteinExistence type="predicted"/>
<dbReference type="EMBL" id="GL377309">
    <property type="protein sequence ID" value="EFI94823.1"/>
    <property type="molecule type" value="Genomic_DNA"/>
</dbReference>
<feature type="region of interest" description="Disordered" evidence="1">
    <location>
        <begin position="233"/>
        <end position="271"/>
    </location>
</feature>
<sequence length="541" mass="59172">MAPKSGSSMISHPSSDVEIHVSNKVGMYNLASAWVLVGMTTPLCSTVDIFRFFTHAVLMAQGLFVGERRAFDMIELRGNHYLYVVIGLLILEEFGYICRLYPDVYKFALQAMTNNISLNSLAKIINLHAGPIRSKEGADEFEAAVGQIEWEGEARARELVKQIFLPLVGPAVRACVESLRNELSPSVSATPPSTASFTFSFRNLPAEASAKGYAHLVPAVIDPSSASAHLLDSFSEPSSSIGHSQASFQGQAHAPSSKRRREEEESLADETEVTCLLLGEGAGAEVSASAERNGAPPALLEPPLKRRHLGEAPVKWARDADKKFSKEKRRAGNRKRQGTDIKKVITPDSLVEPICRALDSLPAGRLAFSCNYSGPSLYGSTIDAAMGQDLVKYYLVAALTDVWADHGMSAHAAATAIEAMVSEEVVNRIARALGMVEHVDFLRAVARASREISFDFLRTAVLDVYRDVAPVAIELVKPLYIVFSSESLEPTRDHLRNVLLIQNAGYTYRSNLSRVEAVLSTNARTIQQLFHKDLLRGLNFL</sequence>
<evidence type="ECO:0000313" key="3">
    <source>
        <dbReference type="Proteomes" id="UP000007431"/>
    </source>
</evidence>
<gene>
    <name evidence="2" type="ORF">SCHCODRAFT_257963</name>
</gene>
<dbReference type="KEGG" id="scm:SCHCO_02634228"/>
<dbReference type="GeneID" id="9594080"/>
<dbReference type="InParanoid" id="D8QBW3"/>
<feature type="compositionally biased region" description="Polar residues" evidence="1">
    <location>
        <begin position="235"/>
        <end position="250"/>
    </location>
</feature>
<evidence type="ECO:0000256" key="1">
    <source>
        <dbReference type="SAM" id="MobiDB-lite"/>
    </source>
</evidence>
<feature type="region of interest" description="Disordered" evidence="1">
    <location>
        <begin position="310"/>
        <end position="337"/>
    </location>
</feature>
<accession>D8QBW3</accession>
<dbReference type="AlphaFoldDB" id="D8QBW3"/>
<dbReference type="Proteomes" id="UP000007431">
    <property type="component" value="Unassembled WGS sequence"/>
</dbReference>
<feature type="compositionally biased region" description="Basic residues" evidence="1">
    <location>
        <begin position="325"/>
        <end position="336"/>
    </location>
</feature>
<name>D8QBW3_SCHCM</name>
<keyword evidence="3" id="KW-1185">Reference proteome</keyword>
<dbReference type="RefSeq" id="XP_003029726.1">
    <property type="nucleotide sequence ID" value="XM_003029680.1"/>
</dbReference>